<dbReference type="KEGG" id="tet:TTHERM_000488289"/>
<reference evidence="2" key="1">
    <citation type="journal article" date="2006" name="PLoS Biol.">
        <title>Macronuclear genome sequence of the ciliate Tetrahymena thermophila, a model eukaryote.</title>
        <authorList>
            <person name="Eisen J.A."/>
            <person name="Coyne R.S."/>
            <person name="Wu M."/>
            <person name="Wu D."/>
            <person name="Thiagarajan M."/>
            <person name="Wortman J.R."/>
            <person name="Badger J.H."/>
            <person name="Ren Q."/>
            <person name="Amedeo P."/>
            <person name="Jones K.M."/>
            <person name="Tallon L.J."/>
            <person name="Delcher A.L."/>
            <person name="Salzberg S.L."/>
            <person name="Silva J.C."/>
            <person name="Haas B.J."/>
            <person name="Majoros W.H."/>
            <person name="Farzad M."/>
            <person name="Carlton J.M."/>
            <person name="Smith R.K. Jr."/>
            <person name="Garg J."/>
            <person name="Pearlman R.E."/>
            <person name="Karrer K.M."/>
            <person name="Sun L."/>
            <person name="Manning G."/>
            <person name="Elde N.C."/>
            <person name="Turkewitz A.P."/>
            <person name="Asai D.J."/>
            <person name="Wilkes D.E."/>
            <person name="Wang Y."/>
            <person name="Cai H."/>
            <person name="Collins K."/>
            <person name="Stewart B.A."/>
            <person name="Lee S.R."/>
            <person name="Wilamowska K."/>
            <person name="Weinberg Z."/>
            <person name="Ruzzo W.L."/>
            <person name="Wloga D."/>
            <person name="Gaertig J."/>
            <person name="Frankel J."/>
            <person name="Tsao C.-C."/>
            <person name="Gorovsky M.A."/>
            <person name="Keeling P.J."/>
            <person name="Waller R.F."/>
            <person name="Patron N.J."/>
            <person name="Cherry J.M."/>
            <person name="Stover N.A."/>
            <person name="Krieger C.J."/>
            <person name="del Toro C."/>
            <person name="Ryder H.F."/>
            <person name="Williamson S.C."/>
            <person name="Barbeau R.A."/>
            <person name="Hamilton E.P."/>
            <person name="Orias E."/>
        </authorList>
    </citation>
    <scope>NUCLEOTIDE SEQUENCE [LARGE SCALE GENOMIC DNA]</scope>
    <source>
        <strain evidence="2">SB210</strain>
    </source>
</reference>
<dbReference type="EMBL" id="GG662691">
    <property type="protein sequence ID" value="EWS74195.1"/>
    <property type="molecule type" value="Genomic_DNA"/>
</dbReference>
<evidence type="ECO:0000313" key="1">
    <source>
        <dbReference type="EMBL" id="EWS74195.1"/>
    </source>
</evidence>
<dbReference type="RefSeq" id="XP_012653255.1">
    <property type="nucleotide sequence ID" value="XM_012797801.1"/>
</dbReference>
<dbReference type="InParanoid" id="W7X4F1"/>
<protein>
    <submittedName>
        <fullName evidence="1">Uncharacterized protein</fullName>
    </submittedName>
</protein>
<name>W7X4F1_TETTS</name>
<evidence type="ECO:0000313" key="2">
    <source>
        <dbReference type="Proteomes" id="UP000009168"/>
    </source>
</evidence>
<dbReference type="AlphaFoldDB" id="W7X4F1"/>
<proteinExistence type="predicted"/>
<dbReference type="GeneID" id="24439239"/>
<keyword evidence="2" id="KW-1185">Reference proteome</keyword>
<sequence length="177" mass="21667">MKIKKKKQLFLPKIDYQILEISTICQSRTQGKYPFIINLIVTIQIKKKIQKKKKQQKIINQKKKHQKISQILKKQQYEKQIKFYIHLYIKNMTIKTDKLIYPKQTYKFVILRHFAKAYPKSFTPLLLIYLLLFKYCRKNNQFVQRQIKINKILYIKQESKKVKNQKKQEEGEKKFII</sequence>
<organism evidence="1 2">
    <name type="scientific">Tetrahymena thermophila (strain SB210)</name>
    <dbReference type="NCBI Taxonomy" id="312017"/>
    <lineage>
        <taxon>Eukaryota</taxon>
        <taxon>Sar</taxon>
        <taxon>Alveolata</taxon>
        <taxon>Ciliophora</taxon>
        <taxon>Intramacronucleata</taxon>
        <taxon>Oligohymenophorea</taxon>
        <taxon>Hymenostomatida</taxon>
        <taxon>Tetrahymenina</taxon>
        <taxon>Tetrahymenidae</taxon>
        <taxon>Tetrahymena</taxon>
    </lineage>
</organism>
<accession>W7X4F1</accession>
<dbReference type="Proteomes" id="UP000009168">
    <property type="component" value="Unassembled WGS sequence"/>
</dbReference>
<gene>
    <name evidence="1" type="ORF">TTHERM_000488289</name>
</gene>